<sequence length="265" mass="29792">MTISIQGAWGSGKTSIMNMVQNRINDKVIPVFFNTWQFSQLDLGNNLPISMLKVFLNKISNGKIDALSQKLLKLGKKGIKILLNAATRSISGGLLEGPFDKDHPQEYVDFTEALEDLHSSLQFAAEECCNNAGKDRIVVFIDDLDRLVPSKAMELLEVLKLFFDCTHCVFVFTIDYDVVIRGAAEKYGFNLNDHSSHGQKEAEKGRAFFDKIIQVPFKVPVVEYDIKSYLVEVLQKIDINPNNEDMPKYQKLCALSLGTNPRGLK</sequence>
<evidence type="ECO:0000313" key="2">
    <source>
        <dbReference type="EMBL" id="SKA58014.1"/>
    </source>
</evidence>
<dbReference type="SUPFAM" id="SSF52540">
    <property type="entry name" value="P-loop containing nucleoside triphosphate hydrolases"/>
    <property type="match status" value="1"/>
</dbReference>
<dbReference type="Pfam" id="PF07693">
    <property type="entry name" value="KAP_NTPase"/>
    <property type="match status" value="1"/>
</dbReference>
<evidence type="ECO:0000259" key="1">
    <source>
        <dbReference type="Pfam" id="PF07693"/>
    </source>
</evidence>
<dbReference type="Gene3D" id="3.40.50.300">
    <property type="entry name" value="P-loop containing nucleotide triphosphate hydrolases"/>
    <property type="match status" value="1"/>
</dbReference>
<dbReference type="InterPro" id="IPR027417">
    <property type="entry name" value="P-loop_NTPase"/>
</dbReference>
<dbReference type="PANTHER" id="PTHR22674:SF6">
    <property type="entry name" value="NTPASE KAP FAMILY P-LOOP DOMAIN-CONTAINING PROTEIN 1"/>
    <property type="match status" value="1"/>
</dbReference>
<keyword evidence="3" id="KW-1185">Reference proteome</keyword>
<protein>
    <submittedName>
        <fullName evidence="2">KAP family P-loop domain-containing protein</fullName>
    </submittedName>
</protein>
<reference evidence="3" key="1">
    <citation type="submission" date="2017-02" db="EMBL/GenBank/DDBJ databases">
        <authorList>
            <person name="Varghese N."/>
            <person name="Submissions S."/>
        </authorList>
    </citation>
    <scope>NUCLEOTIDE SEQUENCE [LARGE SCALE GENOMIC DNA]</scope>
    <source>
        <strain evidence="3">DSM 3072</strain>
    </source>
</reference>
<evidence type="ECO:0000313" key="3">
    <source>
        <dbReference type="Proteomes" id="UP000242432"/>
    </source>
</evidence>
<dbReference type="Proteomes" id="UP000242432">
    <property type="component" value="Unassembled WGS sequence"/>
</dbReference>
<accession>A0A1T4UZE6</accession>
<gene>
    <name evidence="2" type="ORF">SAMN02745213_00316</name>
</gene>
<dbReference type="EMBL" id="FUXX01000003">
    <property type="protein sequence ID" value="SKA58014.1"/>
    <property type="molecule type" value="Genomic_DNA"/>
</dbReference>
<dbReference type="InterPro" id="IPR011646">
    <property type="entry name" value="KAP_P-loop"/>
</dbReference>
<feature type="domain" description="KAP NTPase" evidence="1">
    <location>
        <begin position="2"/>
        <end position="264"/>
    </location>
</feature>
<dbReference type="AlphaFoldDB" id="A0A1T4UZE6"/>
<dbReference type="PANTHER" id="PTHR22674">
    <property type="entry name" value="NTPASE, KAP FAMILY P-LOOP DOMAIN-CONTAINING 1"/>
    <property type="match status" value="1"/>
</dbReference>
<dbReference type="InterPro" id="IPR052754">
    <property type="entry name" value="NTPase_KAP_P-loop"/>
</dbReference>
<organism evidence="2 3">
    <name type="scientific">Succinivibrio dextrinosolvens DSM 3072</name>
    <dbReference type="NCBI Taxonomy" id="1123324"/>
    <lineage>
        <taxon>Bacteria</taxon>
        <taxon>Pseudomonadati</taxon>
        <taxon>Pseudomonadota</taxon>
        <taxon>Gammaproteobacteria</taxon>
        <taxon>Aeromonadales</taxon>
        <taxon>Succinivibrionaceae</taxon>
        <taxon>Succinivibrio</taxon>
    </lineage>
</organism>
<proteinExistence type="predicted"/>
<name>A0A1T4UZE6_9GAMM</name>